<keyword evidence="2" id="KW-1185">Reference proteome</keyword>
<dbReference type="PANTHER" id="PTHR34861">
    <property type="match status" value="1"/>
</dbReference>
<protein>
    <submittedName>
        <fullName evidence="1">Cyclase family protein</fullName>
    </submittedName>
</protein>
<accession>A0A7Y2LZE9</accession>
<dbReference type="GO" id="GO:0019441">
    <property type="term" value="P:L-tryptophan catabolic process to kynurenine"/>
    <property type="evidence" value="ECO:0007669"/>
    <property type="project" value="InterPro"/>
</dbReference>
<dbReference type="PANTHER" id="PTHR34861:SF10">
    <property type="entry name" value="CYCLASE"/>
    <property type="match status" value="1"/>
</dbReference>
<dbReference type="GO" id="GO:0004061">
    <property type="term" value="F:arylformamidase activity"/>
    <property type="evidence" value="ECO:0007669"/>
    <property type="project" value="InterPro"/>
</dbReference>
<proteinExistence type="predicted"/>
<gene>
    <name evidence="1" type="ORF">HLA99_05725</name>
</gene>
<sequence length="273" mass="29095">MTTQDLIALAGEGVRIYDLAHPLENGVPQSADHPPFRMSVTRRHGDIIRKDGSSGSTEILFTSGHVGTHIDALAHASFDGKLFGGVPVEEAMDTGRYVKHGAEQIPILMCQGILLDIPAVLGRERLDPDEEVLPEHLDAALERAGAEPQPGGVLLVRTGWDQLFGDRAAFEGETTGLPGIGPDGADWIARRRPRAVGGETIPFERFAPLTRSRGLPVHKRLLVDEGIHIIEIMRLGGLAAAGVGEFLFVLAPLPLVGATGSPARPFAAVKTAE</sequence>
<reference evidence="1 2" key="1">
    <citation type="submission" date="2020-05" db="EMBL/GenBank/DDBJ databases">
        <title>MicrobeNet Type strains.</title>
        <authorList>
            <person name="Nicholson A.C."/>
        </authorList>
    </citation>
    <scope>NUCLEOTIDE SEQUENCE [LARGE SCALE GENOMIC DNA]</scope>
    <source>
        <strain evidence="1 2">JCM 14282</strain>
    </source>
</reference>
<evidence type="ECO:0000313" key="1">
    <source>
        <dbReference type="EMBL" id="NNH03347.1"/>
    </source>
</evidence>
<dbReference type="Proteomes" id="UP000543598">
    <property type="component" value="Unassembled WGS sequence"/>
</dbReference>
<dbReference type="Gene3D" id="3.50.30.50">
    <property type="entry name" value="Putative cyclase"/>
    <property type="match status" value="1"/>
</dbReference>
<dbReference type="InterPro" id="IPR037175">
    <property type="entry name" value="KFase_sf"/>
</dbReference>
<dbReference type="AlphaFoldDB" id="A0A7Y2LZE9"/>
<evidence type="ECO:0000313" key="2">
    <source>
        <dbReference type="Proteomes" id="UP000543598"/>
    </source>
</evidence>
<organism evidence="1 2">
    <name type="scientific">Microbacterium ulmi</name>
    <dbReference type="NCBI Taxonomy" id="179095"/>
    <lineage>
        <taxon>Bacteria</taxon>
        <taxon>Bacillati</taxon>
        <taxon>Actinomycetota</taxon>
        <taxon>Actinomycetes</taxon>
        <taxon>Micrococcales</taxon>
        <taxon>Microbacteriaceae</taxon>
        <taxon>Microbacterium</taxon>
    </lineage>
</organism>
<dbReference type="SUPFAM" id="SSF102198">
    <property type="entry name" value="Putative cyclase"/>
    <property type="match status" value="1"/>
</dbReference>
<dbReference type="InterPro" id="IPR007325">
    <property type="entry name" value="KFase/CYL"/>
</dbReference>
<dbReference type="RefSeq" id="WP_167038805.1">
    <property type="nucleotide sequence ID" value="NZ_BAAANA010000001.1"/>
</dbReference>
<dbReference type="Pfam" id="PF04199">
    <property type="entry name" value="Cyclase"/>
    <property type="match status" value="1"/>
</dbReference>
<name>A0A7Y2LZE9_9MICO</name>
<dbReference type="EMBL" id="JABEMB010000005">
    <property type="protein sequence ID" value="NNH03347.1"/>
    <property type="molecule type" value="Genomic_DNA"/>
</dbReference>
<comment type="caution">
    <text evidence="1">The sequence shown here is derived from an EMBL/GenBank/DDBJ whole genome shotgun (WGS) entry which is preliminary data.</text>
</comment>